<dbReference type="SUPFAM" id="SSF53756">
    <property type="entry name" value="UDP-Glycosyltransferase/glycogen phosphorylase"/>
    <property type="match status" value="1"/>
</dbReference>
<dbReference type="InterPro" id="IPR028098">
    <property type="entry name" value="Glyco_trans_4-like_N"/>
</dbReference>
<dbReference type="EC" id="2.4.1.-" evidence="2"/>
<dbReference type="PANTHER" id="PTHR12526">
    <property type="entry name" value="GLYCOSYLTRANSFERASE"/>
    <property type="match status" value="1"/>
</dbReference>
<dbReference type="AlphaFoldDB" id="A0A4P6ZJT5"/>
<keyword evidence="2" id="KW-0808">Transferase</keyword>
<accession>A0A4P6ZJT5</accession>
<dbReference type="OrthoDB" id="9768685at2"/>
<dbReference type="PANTHER" id="PTHR12526:SF637">
    <property type="entry name" value="GLYCOSYLTRANSFERASE EPSF-RELATED"/>
    <property type="match status" value="1"/>
</dbReference>
<proteinExistence type="predicted"/>
<dbReference type="Pfam" id="PF13692">
    <property type="entry name" value="Glyco_trans_1_4"/>
    <property type="match status" value="1"/>
</dbReference>
<name>A0A4P6ZJT5_9FLAO</name>
<dbReference type="Proteomes" id="UP000294419">
    <property type="component" value="Chromosome"/>
</dbReference>
<organism evidence="2 3">
    <name type="scientific">Chryseobacterium salivictor</name>
    <dbReference type="NCBI Taxonomy" id="2547600"/>
    <lineage>
        <taxon>Bacteria</taxon>
        <taxon>Pseudomonadati</taxon>
        <taxon>Bacteroidota</taxon>
        <taxon>Flavobacteriia</taxon>
        <taxon>Flavobacteriales</taxon>
        <taxon>Weeksellaceae</taxon>
        <taxon>Chryseobacterium group</taxon>
        <taxon>Chryseobacterium</taxon>
    </lineage>
</organism>
<protein>
    <submittedName>
        <fullName evidence="2">Alpha-maltose-1-phosphate synthase</fullName>
        <ecNumber evidence="2">2.4.1.-</ecNumber>
    </submittedName>
</protein>
<reference evidence="2 3" key="1">
    <citation type="submission" date="2019-03" db="EMBL/GenBank/DDBJ databases">
        <authorList>
            <person name="Kim H."/>
            <person name="Yu S.-M."/>
        </authorList>
    </citation>
    <scope>NUCLEOTIDE SEQUENCE [LARGE SCALE GENOMIC DNA]</scope>
    <source>
        <strain evidence="2 3">NBC122</strain>
    </source>
</reference>
<keyword evidence="3" id="KW-1185">Reference proteome</keyword>
<sequence>MKVLQINTVSGYGSTGRIVVDLTKEMVKQGNEAFISYGQKDSKYKNSFRIGTFLENKCHNILSRIFDRQGFYTSRGTNKLIKYINEINPDIVHLHNLHGNYININILFKFLSQSEIPVIWTLHDCWPFTGHCAYFDYVDCNKWIKGCYECPLSKSYPPSIILDNSKSNYNIKKKIFNGLSNMTIVTPSEWLAGLVKQSFLSKYDVTVINNGIDTNTFDIKDVNALKIKLRLENKIVLLGVSAEGFESRKGLKYFIELAKSLTSSYQLILIGATKNDCKQLPNNVIAISRTNNAKQLAEYYSLADIFLNPTLEDNFPTTNLEALACGTPVITFNTGGSPEVVDETTGIVVDKMDSKGLLNAILLMNRQFKKTNSLNCRKKAVEYYDKKRMYKKYLELYHLKTEVKC</sequence>
<evidence type="ECO:0000259" key="1">
    <source>
        <dbReference type="Pfam" id="PF13439"/>
    </source>
</evidence>
<gene>
    <name evidence="2" type="primary">glgM</name>
    <name evidence="2" type="ORF">NBC122_02875</name>
</gene>
<evidence type="ECO:0000313" key="3">
    <source>
        <dbReference type="Proteomes" id="UP000294419"/>
    </source>
</evidence>
<dbReference type="Gene3D" id="3.40.50.2000">
    <property type="entry name" value="Glycogen Phosphorylase B"/>
    <property type="match status" value="2"/>
</dbReference>
<dbReference type="Pfam" id="PF13439">
    <property type="entry name" value="Glyco_transf_4"/>
    <property type="match status" value="1"/>
</dbReference>
<dbReference type="GO" id="GO:0016757">
    <property type="term" value="F:glycosyltransferase activity"/>
    <property type="evidence" value="ECO:0007669"/>
    <property type="project" value="UniProtKB-KW"/>
</dbReference>
<dbReference type="KEGG" id="csal:NBC122_02875"/>
<dbReference type="RefSeq" id="WP_133440983.1">
    <property type="nucleotide sequence ID" value="NZ_CP037954.1"/>
</dbReference>
<dbReference type="EMBL" id="CP037954">
    <property type="protein sequence ID" value="QBO59675.1"/>
    <property type="molecule type" value="Genomic_DNA"/>
</dbReference>
<feature type="domain" description="Glycosyltransferase subfamily 4-like N-terminal" evidence="1">
    <location>
        <begin position="16"/>
        <end position="215"/>
    </location>
</feature>
<keyword evidence="2" id="KW-0328">Glycosyltransferase</keyword>
<evidence type="ECO:0000313" key="2">
    <source>
        <dbReference type="EMBL" id="QBO59675.1"/>
    </source>
</evidence>